<evidence type="ECO:0000256" key="1">
    <source>
        <dbReference type="SAM" id="Coils"/>
    </source>
</evidence>
<proteinExistence type="predicted"/>
<gene>
    <name evidence="4" type="ORF">Golob_006514</name>
</gene>
<comment type="caution">
    <text evidence="4">The sequence shown here is derived from an EMBL/GenBank/DDBJ whole genome shotgun (WGS) entry which is preliminary data.</text>
</comment>
<dbReference type="AlphaFoldDB" id="A0A7J8MWP3"/>
<evidence type="ECO:0000256" key="2">
    <source>
        <dbReference type="SAM" id="MobiDB-lite"/>
    </source>
</evidence>
<dbReference type="Proteomes" id="UP000593572">
    <property type="component" value="Unassembled WGS sequence"/>
</dbReference>
<sequence>MTYSAEQLKWSMKVENLSNENEDLQKNLSQLRENYRAETEDQDCIRRSIKEKDKECKELQKSITKLLRTCSEKNEDKLKKLQMEQIRLTVVELALRRELESCRLEDQGLSMLNESTHISSKLIEFIKGKASHNQLRVTQQGLGGQFLIESDMKVWGFKCRIQNLTRNLETIPTLVHEKSSPVASNSHLTSMNPDVSTKLNKQSSEELTRTEIKTERLLTSLLREKLYSKELEVEQLQAEVSAAVRGNGILRCEVQNAMDNISFLTHRLKDLELQMLKKDEIESRLRNDIQESMKELAILRGVLPKVSQERDLMWEEVKQYAEKNMVLNSEINALKKKIEGLDEDILLKEGQITILKDTLKNNNKSFDLLGSVDSISEFLRQ</sequence>
<dbReference type="InterPro" id="IPR056070">
    <property type="entry name" value="DUF7653"/>
</dbReference>
<organism evidence="4 5">
    <name type="scientific">Gossypium lobatum</name>
    <dbReference type="NCBI Taxonomy" id="34289"/>
    <lineage>
        <taxon>Eukaryota</taxon>
        <taxon>Viridiplantae</taxon>
        <taxon>Streptophyta</taxon>
        <taxon>Embryophyta</taxon>
        <taxon>Tracheophyta</taxon>
        <taxon>Spermatophyta</taxon>
        <taxon>Magnoliopsida</taxon>
        <taxon>eudicotyledons</taxon>
        <taxon>Gunneridae</taxon>
        <taxon>Pentapetalae</taxon>
        <taxon>rosids</taxon>
        <taxon>malvids</taxon>
        <taxon>Malvales</taxon>
        <taxon>Malvaceae</taxon>
        <taxon>Malvoideae</taxon>
        <taxon>Gossypium</taxon>
    </lineage>
</organism>
<evidence type="ECO:0000259" key="3">
    <source>
        <dbReference type="Pfam" id="PF24670"/>
    </source>
</evidence>
<dbReference type="PANTHER" id="PTHR47491:SF5">
    <property type="entry name" value="CAP-GLY DOMAIN LINKER"/>
    <property type="match status" value="1"/>
</dbReference>
<feature type="coiled-coil region" evidence="1">
    <location>
        <begin position="317"/>
        <end position="344"/>
    </location>
</feature>
<dbReference type="Pfam" id="PF24670">
    <property type="entry name" value="DUF7653"/>
    <property type="match status" value="1"/>
</dbReference>
<dbReference type="PANTHER" id="PTHR47491">
    <property type="entry name" value="CAP-GLY DOMAIN LINKER"/>
    <property type="match status" value="1"/>
</dbReference>
<feature type="region of interest" description="Disordered" evidence="2">
    <location>
        <begin position="182"/>
        <end position="203"/>
    </location>
</feature>
<keyword evidence="5" id="KW-1185">Reference proteome</keyword>
<keyword evidence="1" id="KW-0175">Coiled coil</keyword>
<feature type="compositionally biased region" description="Polar residues" evidence="2">
    <location>
        <begin position="182"/>
        <end position="202"/>
    </location>
</feature>
<reference evidence="4 5" key="1">
    <citation type="journal article" date="2019" name="Genome Biol. Evol.">
        <title>Insights into the evolution of the New World diploid cottons (Gossypium, subgenus Houzingenia) based on genome sequencing.</title>
        <authorList>
            <person name="Grover C.E."/>
            <person name="Arick M.A. 2nd"/>
            <person name="Thrash A."/>
            <person name="Conover J.L."/>
            <person name="Sanders W.S."/>
            <person name="Peterson D.G."/>
            <person name="Frelichowski J.E."/>
            <person name="Scheffler J.A."/>
            <person name="Scheffler B.E."/>
            <person name="Wendel J.F."/>
        </authorList>
    </citation>
    <scope>NUCLEOTIDE SEQUENCE [LARGE SCALE GENOMIC DNA]</scope>
    <source>
        <strain evidence="4">157</strain>
        <tissue evidence="4">Leaf</tissue>
    </source>
</reference>
<protein>
    <recommendedName>
        <fullName evidence="3">DUF7653 domain-containing protein</fullName>
    </recommendedName>
</protein>
<dbReference type="EMBL" id="JABEZX010000010">
    <property type="protein sequence ID" value="MBA0569056.1"/>
    <property type="molecule type" value="Genomic_DNA"/>
</dbReference>
<evidence type="ECO:0000313" key="4">
    <source>
        <dbReference type="EMBL" id="MBA0569056.1"/>
    </source>
</evidence>
<feature type="coiled-coil region" evidence="1">
    <location>
        <begin position="7"/>
        <end position="76"/>
    </location>
</feature>
<name>A0A7J8MWP3_9ROSI</name>
<feature type="domain" description="DUF7653" evidence="3">
    <location>
        <begin position="71"/>
        <end position="179"/>
    </location>
</feature>
<evidence type="ECO:0000313" key="5">
    <source>
        <dbReference type="Proteomes" id="UP000593572"/>
    </source>
</evidence>
<accession>A0A7J8MWP3</accession>